<dbReference type="EMBL" id="LRGB01000781">
    <property type="protein sequence ID" value="KZS15957.1"/>
    <property type="molecule type" value="Genomic_DNA"/>
</dbReference>
<comment type="subunit">
    <text evidence="3">Homodimer.</text>
</comment>
<dbReference type="GO" id="GO:0019693">
    <property type="term" value="P:ribose phosphate metabolic process"/>
    <property type="evidence" value="ECO:0007669"/>
    <property type="project" value="TreeGrafter"/>
</dbReference>
<dbReference type="AlphaFoldDB" id="A0A164Z5B6"/>
<dbReference type="EC" id="3.6.1.45" evidence="9"/>
<organism evidence="13 14">
    <name type="scientific">Daphnia magna</name>
    <dbReference type="NCBI Taxonomy" id="35525"/>
    <lineage>
        <taxon>Eukaryota</taxon>
        <taxon>Metazoa</taxon>
        <taxon>Ecdysozoa</taxon>
        <taxon>Arthropoda</taxon>
        <taxon>Crustacea</taxon>
        <taxon>Branchiopoda</taxon>
        <taxon>Diplostraca</taxon>
        <taxon>Cladocera</taxon>
        <taxon>Anomopoda</taxon>
        <taxon>Daphniidae</taxon>
        <taxon>Daphnia</taxon>
    </lineage>
</organism>
<keyword evidence="14" id="KW-1185">Reference proteome</keyword>
<keyword evidence="4" id="KW-0963">Cytoplasm</keyword>
<dbReference type="CDD" id="cd18887">
    <property type="entry name" value="NUDIX_UGPPase_Nudt14"/>
    <property type="match status" value="1"/>
</dbReference>
<comment type="cofactor">
    <cofactor evidence="1">
        <name>Mg(2+)</name>
        <dbReference type="ChEBI" id="CHEBI:18420"/>
    </cofactor>
</comment>
<evidence type="ECO:0000256" key="9">
    <source>
        <dbReference type="ARBA" id="ARBA00066480"/>
    </source>
</evidence>
<accession>A0A164Z5B6</accession>
<evidence type="ECO:0000259" key="12">
    <source>
        <dbReference type="PROSITE" id="PS51462"/>
    </source>
</evidence>
<evidence type="ECO:0000256" key="7">
    <source>
        <dbReference type="ARBA" id="ARBA00051086"/>
    </source>
</evidence>
<dbReference type="GO" id="GO:0006753">
    <property type="term" value="P:nucleoside phosphate metabolic process"/>
    <property type="evidence" value="ECO:0007669"/>
    <property type="project" value="TreeGrafter"/>
</dbReference>
<comment type="function">
    <text evidence="8">Hydrolyzes UDP-glucose to glucose 1-phosphate and UMP and ADP-ribose to ribose 5-phosphate and AMP. The physiological substrate is probably UDP-glucose. Poor activity on other substrates such as ADP-glucose, CDP-glucose, GDP-glucose and GDP-mannose.</text>
</comment>
<sequence length="211" mass="23488">MDELSDVMTVPLTNSNFVQPFRMLFKQAGKDKSWDLVKVHESVAIIIFNISSKKLVFVKQFRPAVYINSIPAEDRSNPIDTTKYPAKLGFTLELCAGIVDKKKSLTEIAAEEILEECGYKIDHQNLEYIIQFHSGVGLSGDPQTIFFAEVTDEMKVSSGGGNSEEGELIDVVEMSIAEVETFLSQKSVPSPGGFLFGLQWFFNKKASLYVS</sequence>
<protein>
    <recommendedName>
        <fullName evidence="10">Uridine diphosphate glucose pyrophosphatase NUDT14</fullName>
        <ecNumber evidence="9">3.6.1.45</ecNumber>
    </recommendedName>
    <alternativeName>
        <fullName evidence="11">Nucleoside diphosphate-linked moiety X motif 14</fullName>
    </alternativeName>
</protein>
<gene>
    <name evidence="13" type="ORF">APZ42_018360</name>
</gene>
<evidence type="ECO:0000313" key="14">
    <source>
        <dbReference type="Proteomes" id="UP000076858"/>
    </source>
</evidence>
<evidence type="ECO:0000256" key="1">
    <source>
        <dbReference type="ARBA" id="ARBA00001946"/>
    </source>
</evidence>
<evidence type="ECO:0000256" key="5">
    <source>
        <dbReference type="ARBA" id="ARBA00022801"/>
    </source>
</evidence>
<evidence type="ECO:0000256" key="4">
    <source>
        <dbReference type="ARBA" id="ARBA00022490"/>
    </source>
</evidence>
<proteinExistence type="predicted"/>
<dbReference type="PROSITE" id="PS51462">
    <property type="entry name" value="NUDIX"/>
    <property type="match status" value="1"/>
</dbReference>
<reference evidence="13 14" key="1">
    <citation type="submission" date="2016-03" db="EMBL/GenBank/DDBJ databases">
        <title>EvidentialGene: Evidence-directed Construction of Genes on Genomes.</title>
        <authorList>
            <person name="Gilbert D.G."/>
            <person name="Choi J.-H."/>
            <person name="Mockaitis K."/>
            <person name="Colbourne J."/>
            <person name="Pfrender M."/>
        </authorList>
    </citation>
    <scope>NUCLEOTIDE SEQUENCE [LARGE SCALE GENOMIC DNA]</scope>
    <source>
        <strain evidence="13 14">Xinb3</strain>
        <tissue evidence="13">Complete organism</tissue>
    </source>
</reference>
<comment type="caution">
    <text evidence="13">The sequence shown here is derived from an EMBL/GenBank/DDBJ whole genome shotgun (WGS) entry which is preliminary data.</text>
</comment>
<dbReference type="PANTHER" id="PTHR11839">
    <property type="entry name" value="UDP/ADP-SUGAR PYROPHOSPHATASE"/>
    <property type="match status" value="1"/>
</dbReference>
<name>A0A164Z5B6_9CRUS</name>
<dbReference type="Gene3D" id="3.90.79.10">
    <property type="entry name" value="Nucleoside Triphosphate Pyrophosphohydrolase"/>
    <property type="match status" value="1"/>
</dbReference>
<dbReference type="GO" id="GO:0005737">
    <property type="term" value="C:cytoplasm"/>
    <property type="evidence" value="ECO:0007669"/>
    <property type="project" value="UniProtKB-SubCell"/>
</dbReference>
<dbReference type="GO" id="GO:0046872">
    <property type="term" value="F:metal ion binding"/>
    <property type="evidence" value="ECO:0007669"/>
    <property type="project" value="InterPro"/>
</dbReference>
<dbReference type="PANTHER" id="PTHR11839:SF15">
    <property type="entry name" value="URIDINE DIPHOSPHATE GLUCOSE PYROPHOSPHATASE NUDT14"/>
    <property type="match status" value="1"/>
</dbReference>
<dbReference type="GO" id="GO:0008768">
    <property type="term" value="F:UDP-sugar diphosphatase activity"/>
    <property type="evidence" value="ECO:0007669"/>
    <property type="project" value="UniProtKB-EC"/>
</dbReference>
<dbReference type="InterPro" id="IPR015797">
    <property type="entry name" value="NUDIX_hydrolase-like_dom_sf"/>
</dbReference>
<keyword evidence="6" id="KW-0460">Magnesium</keyword>
<evidence type="ECO:0000256" key="6">
    <source>
        <dbReference type="ARBA" id="ARBA00022842"/>
    </source>
</evidence>
<evidence type="ECO:0000256" key="2">
    <source>
        <dbReference type="ARBA" id="ARBA00004496"/>
    </source>
</evidence>
<evidence type="ECO:0000313" key="13">
    <source>
        <dbReference type="EMBL" id="KZS15957.1"/>
    </source>
</evidence>
<dbReference type="InterPro" id="IPR000086">
    <property type="entry name" value="NUDIX_hydrolase_dom"/>
</dbReference>
<dbReference type="NCBIfam" id="TIGR00052">
    <property type="entry name" value="nudix-type nucleoside diphosphatase, YffH/AdpP family"/>
    <property type="match status" value="1"/>
</dbReference>
<evidence type="ECO:0000256" key="8">
    <source>
        <dbReference type="ARBA" id="ARBA00054674"/>
    </source>
</evidence>
<evidence type="ECO:0000256" key="11">
    <source>
        <dbReference type="ARBA" id="ARBA00080475"/>
    </source>
</evidence>
<dbReference type="Proteomes" id="UP000076858">
    <property type="component" value="Unassembled WGS sequence"/>
</dbReference>
<dbReference type="FunFam" id="3.90.79.10:FF:000035">
    <property type="entry name" value="Uridine diphosphate glucose pyrophosphatase"/>
    <property type="match status" value="1"/>
</dbReference>
<dbReference type="InterPro" id="IPR004385">
    <property type="entry name" value="NDP_pyrophosphatase"/>
</dbReference>
<evidence type="ECO:0000256" key="10">
    <source>
        <dbReference type="ARBA" id="ARBA00071467"/>
    </source>
</evidence>
<dbReference type="STRING" id="35525.A0A164Z5B6"/>
<evidence type="ECO:0000256" key="3">
    <source>
        <dbReference type="ARBA" id="ARBA00011738"/>
    </source>
</evidence>
<feature type="domain" description="Nudix hydrolase" evidence="12">
    <location>
        <begin position="38"/>
        <end position="202"/>
    </location>
</feature>
<dbReference type="SUPFAM" id="SSF55811">
    <property type="entry name" value="Nudix"/>
    <property type="match status" value="1"/>
</dbReference>
<dbReference type="OrthoDB" id="10249920at2759"/>
<comment type="catalytic activity">
    <reaction evidence="7">
        <text>UDP-sugar + H2O = UMP + alpha-D-aldose 1-phosphate.</text>
        <dbReference type="EC" id="3.6.1.45"/>
    </reaction>
</comment>
<comment type="subcellular location">
    <subcellularLocation>
        <location evidence="2">Cytoplasm</location>
    </subcellularLocation>
</comment>
<keyword evidence="5" id="KW-0378">Hydrolase</keyword>